<feature type="transmembrane region" description="Helical" evidence="6">
    <location>
        <begin position="279"/>
        <end position="299"/>
    </location>
</feature>
<dbReference type="Pfam" id="PF02690">
    <property type="entry name" value="Na_Pi_cotrans"/>
    <property type="match status" value="1"/>
</dbReference>
<reference evidence="7 8" key="1">
    <citation type="submission" date="2009-02" db="EMBL/GenBank/DDBJ databases">
        <title>Sequencing of the draft genome and assembly of Dethiobacter alkaliphilus AHT 1.</title>
        <authorList>
            <consortium name="US DOE Joint Genome Institute (JGI-PGF)"/>
            <person name="Lucas S."/>
            <person name="Copeland A."/>
            <person name="Lapidus A."/>
            <person name="Glavina del Rio T."/>
            <person name="Dalin E."/>
            <person name="Tice H."/>
            <person name="Bruce D."/>
            <person name="Goodwin L."/>
            <person name="Pitluck S."/>
            <person name="Larimer F."/>
            <person name="Land M.L."/>
            <person name="Hauser L."/>
            <person name="Muyzer G."/>
        </authorList>
    </citation>
    <scope>NUCLEOTIDE SEQUENCE [LARGE SCALE GENOMIC DNA]</scope>
    <source>
        <strain evidence="7 8">AHT 1</strain>
    </source>
</reference>
<dbReference type="eggNOG" id="COG1283">
    <property type="taxonomic scope" value="Bacteria"/>
</dbReference>
<feature type="transmembrane region" description="Helical" evidence="6">
    <location>
        <begin position="237"/>
        <end position="259"/>
    </location>
</feature>
<dbReference type="PANTHER" id="PTHR10010:SF46">
    <property type="entry name" value="SODIUM-DEPENDENT PHOSPHATE TRANSPORT PROTEIN 2B"/>
    <property type="match status" value="1"/>
</dbReference>
<organism evidence="7 8">
    <name type="scientific">Dethiobacter alkaliphilus AHT 1</name>
    <dbReference type="NCBI Taxonomy" id="555088"/>
    <lineage>
        <taxon>Bacteria</taxon>
        <taxon>Bacillati</taxon>
        <taxon>Bacillota</taxon>
        <taxon>Dethiobacteria</taxon>
        <taxon>Dethiobacterales</taxon>
        <taxon>Dethiobacteraceae</taxon>
        <taxon>Dethiobacter</taxon>
    </lineage>
</organism>
<evidence type="ECO:0000256" key="1">
    <source>
        <dbReference type="ARBA" id="ARBA00004651"/>
    </source>
</evidence>
<accession>C0GIY8</accession>
<evidence type="ECO:0000256" key="5">
    <source>
        <dbReference type="ARBA" id="ARBA00023136"/>
    </source>
</evidence>
<dbReference type="RefSeq" id="WP_008517831.1">
    <property type="nucleotide sequence ID" value="NZ_ACJM01000013.1"/>
</dbReference>
<dbReference type="AlphaFoldDB" id="C0GIY8"/>
<feature type="transmembrane region" description="Helical" evidence="6">
    <location>
        <begin position="173"/>
        <end position="194"/>
    </location>
</feature>
<gene>
    <name evidence="7" type="ORF">DealDRAFT_2447</name>
</gene>
<dbReference type="PANTHER" id="PTHR10010">
    <property type="entry name" value="SOLUTE CARRIER FAMILY 34 SODIUM PHOSPHATE , MEMBER 2-RELATED"/>
    <property type="match status" value="1"/>
</dbReference>
<feature type="transmembrane region" description="Helical" evidence="6">
    <location>
        <begin position="103"/>
        <end position="120"/>
    </location>
</feature>
<feature type="non-terminal residue" evidence="7">
    <location>
        <position position="300"/>
    </location>
</feature>
<keyword evidence="3 6" id="KW-0812">Transmembrane</keyword>
<evidence type="ECO:0000256" key="6">
    <source>
        <dbReference type="SAM" id="Phobius"/>
    </source>
</evidence>
<keyword evidence="4 6" id="KW-1133">Transmembrane helix</keyword>
<evidence type="ECO:0000256" key="4">
    <source>
        <dbReference type="ARBA" id="ARBA00022989"/>
    </source>
</evidence>
<proteinExistence type="predicted"/>
<sequence>MLILLLAVGLFLFLGGLRLMSSGLENLCGSSFAAGVQHFTGNRFSAFLCGLIFSGLTQSSSLVTVVLVGVVNAGIIGLRPAIAVMIGANVGTTVTGQMISFDLYEYALYFAVAGAILIVAGRQRHRQVGRALLGLGVLLFGLENMGGALAPLAESKFAQNLLSSAAVYPLTGIFAGAALTALIQSSSAVVAMAISLAKEGVLSLAAGAAVIVGADVGTCVTTLLAGLGTGIAARRTAFAHLFFNLCSVLLVLPFFSLFIRLAAASSDALPRQLANAHTLYNLGGAILLLLFLGPFQALVE</sequence>
<dbReference type="NCBIfam" id="NF037997">
    <property type="entry name" value="Na_Pi_symport"/>
    <property type="match status" value="1"/>
</dbReference>
<dbReference type="EMBL" id="ACJM01000013">
    <property type="protein sequence ID" value="EEG76802.1"/>
    <property type="molecule type" value="Genomic_DNA"/>
</dbReference>
<feature type="transmembrane region" description="Helical" evidence="6">
    <location>
        <begin position="132"/>
        <end position="153"/>
    </location>
</feature>
<evidence type="ECO:0000256" key="3">
    <source>
        <dbReference type="ARBA" id="ARBA00022692"/>
    </source>
</evidence>
<evidence type="ECO:0000256" key="2">
    <source>
        <dbReference type="ARBA" id="ARBA00022475"/>
    </source>
</evidence>
<comment type="subcellular location">
    <subcellularLocation>
        <location evidence="1">Cell membrane</location>
        <topology evidence="1">Multi-pass membrane protein</topology>
    </subcellularLocation>
</comment>
<dbReference type="GO" id="GO:0005436">
    <property type="term" value="F:sodium:phosphate symporter activity"/>
    <property type="evidence" value="ECO:0007669"/>
    <property type="project" value="InterPro"/>
</dbReference>
<dbReference type="GO" id="GO:0005886">
    <property type="term" value="C:plasma membrane"/>
    <property type="evidence" value="ECO:0007669"/>
    <property type="project" value="UniProtKB-SubCell"/>
</dbReference>
<keyword evidence="8" id="KW-1185">Reference proteome</keyword>
<keyword evidence="2" id="KW-1003">Cell membrane</keyword>
<dbReference type="GO" id="GO:0044341">
    <property type="term" value="P:sodium-dependent phosphate transport"/>
    <property type="evidence" value="ECO:0007669"/>
    <property type="project" value="InterPro"/>
</dbReference>
<evidence type="ECO:0000313" key="8">
    <source>
        <dbReference type="Proteomes" id="UP000006443"/>
    </source>
</evidence>
<comment type="caution">
    <text evidence="7">The sequence shown here is derived from an EMBL/GenBank/DDBJ whole genome shotgun (WGS) entry which is preliminary data.</text>
</comment>
<dbReference type="InterPro" id="IPR003841">
    <property type="entry name" value="Na/Pi_transpt"/>
</dbReference>
<feature type="transmembrane region" description="Helical" evidence="6">
    <location>
        <begin position="43"/>
        <end position="71"/>
    </location>
</feature>
<keyword evidence="5 6" id="KW-0472">Membrane</keyword>
<protein>
    <submittedName>
        <fullName evidence="7">Na+/Picotransporter</fullName>
    </submittedName>
</protein>
<dbReference type="Proteomes" id="UP000006443">
    <property type="component" value="Unassembled WGS sequence"/>
</dbReference>
<feature type="transmembrane region" description="Helical" evidence="6">
    <location>
        <begin position="201"/>
        <end position="225"/>
    </location>
</feature>
<name>C0GIY8_DETAL</name>
<evidence type="ECO:0000313" key="7">
    <source>
        <dbReference type="EMBL" id="EEG76802.1"/>
    </source>
</evidence>